<comment type="caution">
    <text evidence="12">The sequence shown here is derived from an EMBL/GenBank/DDBJ whole genome shotgun (WGS) entry which is preliminary data.</text>
</comment>
<dbReference type="GO" id="GO:0000155">
    <property type="term" value="F:phosphorelay sensor kinase activity"/>
    <property type="evidence" value="ECO:0007669"/>
    <property type="project" value="InterPro"/>
</dbReference>
<dbReference type="PANTHER" id="PTHR45436">
    <property type="entry name" value="SENSOR HISTIDINE KINASE YKOH"/>
    <property type="match status" value="1"/>
</dbReference>
<dbReference type="Pfam" id="PF00512">
    <property type="entry name" value="HisKA"/>
    <property type="match status" value="1"/>
</dbReference>
<comment type="catalytic activity">
    <reaction evidence="1">
        <text>ATP + protein L-histidine = ADP + protein N-phospho-L-histidine.</text>
        <dbReference type="EC" id="2.7.13.3"/>
    </reaction>
</comment>
<dbReference type="EC" id="2.7.13.3" evidence="3"/>
<evidence type="ECO:0000256" key="6">
    <source>
        <dbReference type="ARBA" id="ARBA00022692"/>
    </source>
</evidence>
<dbReference type="InterPro" id="IPR036890">
    <property type="entry name" value="HATPase_C_sf"/>
</dbReference>
<comment type="subcellular location">
    <subcellularLocation>
        <location evidence="2">Membrane</location>
    </subcellularLocation>
</comment>
<keyword evidence="7" id="KW-0418">Kinase</keyword>
<accession>A0A091BBX8</accession>
<dbReference type="Gene3D" id="1.10.287.130">
    <property type="match status" value="1"/>
</dbReference>
<dbReference type="InterPro" id="IPR003661">
    <property type="entry name" value="HisK_dim/P_dom"/>
</dbReference>
<dbReference type="CDD" id="cd00082">
    <property type="entry name" value="HisKA"/>
    <property type="match status" value="1"/>
</dbReference>
<evidence type="ECO:0000259" key="11">
    <source>
        <dbReference type="PROSITE" id="PS50109"/>
    </source>
</evidence>
<dbReference type="RefSeq" id="WP_026816673.1">
    <property type="nucleotide sequence ID" value="NZ_AUFF01000002.1"/>
</dbReference>
<dbReference type="PROSITE" id="PS50109">
    <property type="entry name" value="HIS_KIN"/>
    <property type="match status" value="1"/>
</dbReference>
<keyword evidence="6 10" id="KW-0812">Transmembrane</keyword>
<dbReference type="SUPFAM" id="SSF55874">
    <property type="entry name" value="ATPase domain of HSP90 chaperone/DNA topoisomerase II/histidine kinase"/>
    <property type="match status" value="1"/>
</dbReference>
<dbReference type="PRINTS" id="PR00344">
    <property type="entry name" value="BCTRLSENSOR"/>
</dbReference>
<dbReference type="InterPro" id="IPR005467">
    <property type="entry name" value="His_kinase_dom"/>
</dbReference>
<keyword evidence="13" id="KW-1185">Reference proteome</keyword>
<dbReference type="InterPro" id="IPR004358">
    <property type="entry name" value="Sig_transdc_His_kin-like_C"/>
</dbReference>
<evidence type="ECO:0000313" key="13">
    <source>
        <dbReference type="Proteomes" id="UP000029391"/>
    </source>
</evidence>
<feature type="domain" description="Histidine kinase" evidence="11">
    <location>
        <begin position="228"/>
        <end position="432"/>
    </location>
</feature>
<dbReference type="PANTHER" id="PTHR45436:SF16">
    <property type="entry name" value="HISTIDINE KINASE"/>
    <property type="match status" value="1"/>
</dbReference>
<feature type="transmembrane region" description="Helical" evidence="10">
    <location>
        <begin position="15"/>
        <end position="38"/>
    </location>
</feature>
<evidence type="ECO:0000256" key="3">
    <source>
        <dbReference type="ARBA" id="ARBA00012438"/>
    </source>
</evidence>
<evidence type="ECO:0000256" key="10">
    <source>
        <dbReference type="SAM" id="Phobius"/>
    </source>
</evidence>
<evidence type="ECO:0000256" key="2">
    <source>
        <dbReference type="ARBA" id="ARBA00004370"/>
    </source>
</evidence>
<dbReference type="STRING" id="1121013.GCA_000426365_01343"/>
<feature type="transmembrane region" description="Helical" evidence="10">
    <location>
        <begin position="134"/>
        <end position="158"/>
    </location>
</feature>
<dbReference type="InterPro" id="IPR003594">
    <property type="entry name" value="HATPase_dom"/>
</dbReference>
<dbReference type="Gene3D" id="3.30.565.10">
    <property type="entry name" value="Histidine kinase-like ATPase, C-terminal domain"/>
    <property type="match status" value="1"/>
</dbReference>
<protein>
    <recommendedName>
        <fullName evidence="3">histidine kinase</fullName>
        <ecNumber evidence="3">2.7.13.3</ecNumber>
    </recommendedName>
</protein>
<proteinExistence type="predicted"/>
<dbReference type="SUPFAM" id="SSF47384">
    <property type="entry name" value="Homodimeric domain of signal transducing histidine kinase"/>
    <property type="match status" value="1"/>
</dbReference>
<keyword evidence="4" id="KW-0597">Phosphoprotein</keyword>
<keyword evidence="9 10" id="KW-0472">Membrane</keyword>
<organism evidence="12 13">
    <name type="scientific">Arenimonas composti TR7-09 = DSM 18010</name>
    <dbReference type="NCBI Taxonomy" id="1121013"/>
    <lineage>
        <taxon>Bacteria</taxon>
        <taxon>Pseudomonadati</taxon>
        <taxon>Pseudomonadota</taxon>
        <taxon>Gammaproteobacteria</taxon>
        <taxon>Lysobacterales</taxon>
        <taxon>Lysobacteraceae</taxon>
        <taxon>Arenimonas</taxon>
    </lineage>
</organism>
<evidence type="ECO:0000256" key="4">
    <source>
        <dbReference type="ARBA" id="ARBA00022553"/>
    </source>
</evidence>
<dbReference type="OrthoDB" id="9121563at2"/>
<reference evidence="12 13" key="1">
    <citation type="submission" date="2013-09" db="EMBL/GenBank/DDBJ databases">
        <title>Genome sequencing of Arenimonas composti.</title>
        <authorList>
            <person name="Chen F."/>
            <person name="Wang G."/>
        </authorList>
    </citation>
    <scope>NUCLEOTIDE SEQUENCE [LARGE SCALE GENOMIC DNA]</scope>
    <source>
        <strain evidence="12 13">TR7-09</strain>
    </source>
</reference>
<keyword evidence="5" id="KW-0808">Transferase</keyword>
<dbReference type="InterPro" id="IPR050428">
    <property type="entry name" value="TCS_sensor_his_kinase"/>
</dbReference>
<dbReference type="Proteomes" id="UP000029391">
    <property type="component" value="Unassembled WGS sequence"/>
</dbReference>
<dbReference type="AlphaFoldDB" id="A0A091BBX8"/>
<evidence type="ECO:0000256" key="1">
    <source>
        <dbReference type="ARBA" id="ARBA00000085"/>
    </source>
</evidence>
<dbReference type="GO" id="GO:0005886">
    <property type="term" value="C:plasma membrane"/>
    <property type="evidence" value="ECO:0007669"/>
    <property type="project" value="TreeGrafter"/>
</dbReference>
<dbReference type="SMART" id="SM00387">
    <property type="entry name" value="HATPase_c"/>
    <property type="match status" value="1"/>
</dbReference>
<dbReference type="Pfam" id="PF02518">
    <property type="entry name" value="HATPase_c"/>
    <property type="match status" value="1"/>
</dbReference>
<keyword evidence="8 10" id="KW-1133">Transmembrane helix</keyword>
<evidence type="ECO:0000256" key="7">
    <source>
        <dbReference type="ARBA" id="ARBA00022777"/>
    </source>
</evidence>
<name>A0A091BBX8_9GAMM</name>
<evidence type="ECO:0000256" key="9">
    <source>
        <dbReference type="ARBA" id="ARBA00023136"/>
    </source>
</evidence>
<dbReference type="SMART" id="SM00388">
    <property type="entry name" value="HisKA"/>
    <property type="match status" value="1"/>
</dbReference>
<evidence type="ECO:0000256" key="5">
    <source>
        <dbReference type="ARBA" id="ARBA00022679"/>
    </source>
</evidence>
<dbReference type="EMBL" id="AWXU01000038">
    <property type="protein sequence ID" value="KFN49266.1"/>
    <property type="molecule type" value="Genomic_DNA"/>
</dbReference>
<dbReference type="eggNOG" id="COG0642">
    <property type="taxonomic scope" value="Bacteria"/>
</dbReference>
<evidence type="ECO:0000313" key="12">
    <source>
        <dbReference type="EMBL" id="KFN49266.1"/>
    </source>
</evidence>
<gene>
    <name evidence="12" type="ORF">P873_11505</name>
</gene>
<sequence>MPTTRQGLRSKLRTAFLWQASAIAIVAMLSVIAATILMREVLVHRALTEEVAYLRERLATDPGAALPDTARLDVWYARSPEERAAFPDWLQALPPGYHPHVPPGSDVEYLVLVDVGADGSTIAAAFHPEVVDRLAWWLGVSPLAIMLIAMWVLAWLAYRATRRAVAPLVWLAEVVQRWDPMRPETSVLHPRNLPEGVEGESRVLANSLHDYASRIGAFIDRERDFTRDASHELRTPLAVIRVAGDMMSADAGLSPMARRALARIQGAGRDMEALIEAFLILAREGDTGLPDDDFAVGDILDEEVQKARVMLGAKPVALELVKDTDFHLRAPARVLAVIVANLLRNAVQHTDEGSITVSLKPGLVTIADTGVGMSAEELSHAFDAAWHSLGGHGRGLGLSLVRRLSGRYGWQVGLQSTPGEGTVATLAFPEKQK</sequence>
<dbReference type="InterPro" id="IPR036097">
    <property type="entry name" value="HisK_dim/P_sf"/>
</dbReference>
<evidence type="ECO:0000256" key="8">
    <source>
        <dbReference type="ARBA" id="ARBA00022989"/>
    </source>
</evidence>